<evidence type="ECO:0000256" key="3">
    <source>
        <dbReference type="ARBA" id="ARBA00022490"/>
    </source>
</evidence>
<evidence type="ECO:0000256" key="2">
    <source>
        <dbReference type="ARBA" id="ARBA00004496"/>
    </source>
</evidence>
<organism evidence="6 7">
    <name type="scientific">Paratrimastix pyriformis</name>
    <dbReference type="NCBI Taxonomy" id="342808"/>
    <lineage>
        <taxon>Eukaryota</taxon>
        <taxon>Metamonada</taxon>
        <taxon>Preaxostyla</taxon>
        <taxon>Paratrimastigidae</taxon>
        <taxon>Paratrimastix</taxon>
    </lineage>
</organism>
<reference evidence="6" key="1">
    <citation type="journal article" date="2022" name="bioRxiv">
        <title>Genomics of Preaxostyla Flagellates Illuminates Evolutionary Transitions and the Path Towards Mitochondrial Loss.</title>
        <authorList>
            <person name="Novak L.V.F."/>
            <person name="Treitli S.C."/>
            <person name="Pyrih J."/>
            <person name="Halakuc P."/>
            <person name="Pipaliya S.V."/>
            <person name="Vacek V."/>
            <person name="Brzon O."/>
            <person name="Soukal P."/>
            <person name="Eme L."/>
            <person name="Dacks J.B."/>
            <person name="Karnkowska A."/>
            <person name="Elias M."/>
            <person name="Hampl V."/>
        </authorList>
    </citation>
    <scope>NUCLEOTIDE SEQUENCE</scope>
    <source>
        <strain evidence="6">RCP-MX</strain>
    </source>
</reference>
<accession>A0ABQ8UPQ9</accession>
<evidence type="ECO:0000256" key="5">
    <source>
        <dbReference type="SAM" id="MobiDB-lite"/>
    </source>
</evidence>
<comment type="caution">
    <text evidence="6">The sequence shown here is derived from an EMBL/GenBank/DDBJ whole genome shotgun (WGS) entry which is preliminary data.</text>
</comment>
<evidence type="ECO:0000256" key="1">
    <source>
        <dbReference type="ARBA" id="ARBA00004123"/>
    </source>
</evidence>
<protein>
    <recommendedName>
        <fullName evidence="8">CNH domain-containing protein</fullName>
    </recommendedName>
</protein>
<evidence type="ECO:0008006" key="8">
    <source>
        <dbReference type="Google" id="ProtNLM"/>
    </source>
</evidence>
<sequence length="624" mass="66790">MDLLEEFGGYKLERIIQGPSAQVECHPYSRGWRDEFNLSRVLMKSRHNALHADPSSPASPLLFVNDHGELTELTTDRGQIEAISIYTLGVSAASDLPPSCAPLQQSASTSSRLVFACDGDHHLTAVRYSPASAVAPMETEGGVPPRGPAILFDEDLPPLPGTLIKKEGGYFVVDSIRQEDSIYVSMLGSATIEFTEPAVRVEAAPSPAPSPVSGTKPEADTTATAMAPPPASPVRLSVESNPVPPFISDMQETIKKQAEHPPAPKPAAQKMVFVREGEAPPTPEPKTFMPGETLPSATPVIGTPAPTPELGAATPAVRSVPSRQTTSTQFVVRVLRFQEADANRLLLVQDHIYRCAQPPSALFFLADETPAVALYCLSERPLKQVTSSVSVHVPSATPLPTPSPAPAPATDEDVVEMIARPAETAANPRPTPESGTDMSKGTGPSWLYQEPRVTEEGGTDEPEVEANLTISTVSFASHRAAPVRCKTIFANVLCTSGLSAPRAAPLIGLKADVHCAIYPVDAPAATFSGEPIGYIPAFSYVLESKRSKKFVQFTADRSFAVIAEFSRFLYLYKVVAPGQPSAPHQVLELLDESGADLEILGMQVLPDRRICVLTEKKAVVYQLP</sequence>
<dbReference type="PANTHER" id="PTHR21664:SF1">
    <property type="entry name" value="NUDC DOMAIN-CONTAINING PROTEIN 1"/>
    <property type="match status" value="1"/>
</dbReference>
<evidence type="ECO:0000256" key="4">
    <source>
        <dbReference type="ARBA" id="ARBA00023242"/>
    </source>
</evidence>
<keyword evidence="7" id="KW-1185">Reference proteome</keyword>
<name>A0ABQ8UPQ9_9EUKA</name>
<comment type="subcellular location">
    <subcellularLocation>
        <location evidence="2">Cytoplasm</location>
    </subcellularLocation>
    <subcellularLocation>
        <location evidence="1">Nucleus</location>
    </subcellularLocation>
</comment>
<keyword evidence="3" id="KW-0963">Cytoplasm</keyword>
<keyword evidence="4" id="KW-0539">Nucleus</keyword>
<dbReference type="Proteomes" id="UP001141327">
    <property type="component" value="Unassembled WGS sequence"/>
</dbReference>
<dbReference type="InterPro" id="IPR037895">
    <property type="entry name" value="NUDCD1"/>
</dbReference>
<evidence type="ECO:0000313" key="6">
    <source>
        <dbReference type="EMBL" id="KAJ4459692.1"/>
    </source>
</evidence>
<evidence type="ECO:0000313" key="7">
    <source>
        <dbReference type="Proteomes" id="UP001141327"/>
    </source>
</evidence>
<dbReference type="PANTHER" id="PTHR21664">
    <property type="entry name" value="CHRONIC MYELOGENOUS LEUKEMIA TUMOR ANTIGEN 66"/>
    <property type="match status" value="1"/>
</dbReference>
<gene>
    <name evidence="6" type="ORF">PAPYR_4452</name>
</gene>
<proteinExistence type="predicted"/>
<feature type="region of interest" description="Disordered" evidence="5">
    <location>
        <begin position="422"/>
        <end position="462"/>
    </location>
</feature>
<dbReference type="EMBL" id="JAPMOS010000018">
    <property type="protein sequence ID" value="KAJ4459692.1"/>
    <property type="molecule type" value="Genomic_DNA"/>
</dbReference>
<feature type="region of interest" description="Disordered" evidence="5">
    <location>
        <begin position="202"/>
        <end position="236"/>
    </location>
</feature>